<name>A0ABT6TGR4_9BACL</name>
<dbReference type="RefSeq" id="WP_282908930.1">
    <property type="nucleotide sequence ID" value="NZ_JAGRPV010000001.1"/>
</dbReference>
<keyword evidence="3" id="KW-0378">Hydrolase</keyword>
<evidence type="ECO:0000256" key="7">
    <source>
        <dbReference type="ARBA" id="ARBA00023204"/>
    </source>
</evidence>
<dbReference type="Pfam" id="PF23234">
    <property type="entry name" value="WHD_4th_Lhr"/>
    <property type="match status" value="1"/>
</dbReference>
<dbReference type="Proteomes" id="UP001161691">
    <property type="component" value="Unassembled WGS sequence"/>
</dbReference>
<dbReference type="Pfam" id="PF00271">
    <property type="entry name" value="Helicase_C"/>
    <property type="match status" value="1"/>
</dbReference>
<evidence type="ECO:0000313" key="11">
    <source>
        <dbReference type="EMBL" id="MDI4646038.1"/>
    </source>
</evidence>
<reference evidence="11" key="1">
    <citation type="submission" date="2023-04" db="EMBL/GenBank/DDBJ databases">
        <title>Comparative genomic analysis of Cohnella hashimotonis sp. nov., isolated from the International Space Station.</title>
        <authorList>
            <person name="Venkateswaran K."/>
            <person name="Simpson A."/>
        </authorList>
    </citation>
    <scope>NUCLEOTIDE SEQUENCE</scope>
    <source>
        <strain evidence="11">F6_2S_P_1</strain>
    </source>
</reference>
<dbReference type="InterPro" id="IPR055368">
    <property type="entry name" value="WH3_Lhr"/>
</dbReference>
<keyword evidence="1" id="KW-0547">Nucleotide-binding</keyword>
<dbReference type="InterPro" id="IPR045628">
    <property type="entry name" value="Lhr_WH_dom"/>
</dbReference>
<dbReference type="Pfam" id="PF08494">
    <property type="entry name" value="DEAD_assoc"/>
    <property type="match status" value="1"/>
</dbReference>
<evidence type="ECO:0000256" key="6">
    <source>
        <dbReference type="ARBA" id="ARBA00023125"/>
    </source>
</evidence>
<sequence>MTKDSMQPFHPVLSAWFASTFGEPTDVQKKAWASIAKGEHTLIAAPTGSGKTLAALLPCLDRIVRNDAEEERRPAVRTLYITPLKALNNDIHHHVTDFARQLDEWAKEKGERWTGIRSEVRTGDTTPAKRAAMLRRPPDLLVTTPESFYLLLTSVKGRDMLSAVEQVIVDEIHDLAADKRGSHLSLSLERLAALCGRPVQRIGVSATQKPLSRVAQFLGGWEERAEALEDGASETMRPRPVTVVESGMTKRLRVKVTVPEPSSPSAGREAVWKPLLDRIMEAMADSRSVLLFVNSRRLSERLTLRLNDHVGYEMARSHHGSLSRERRLEAERLLKSGELRCIVATSSLELGIDIGHIDLVIQIDTPLAADRGIQRIGRAGHAVGEESRGLMIVRAKALLPEAAVLSRLVSRREIEDIEIPYGPMDVLSQQTVAIVSMDDWRVEDLLRLVRRSDSYRGYDEKRFKDVLKVLSGFYPFFRPLLEWDARTDVLTSKAVGRAAAVRGAGTIPQSGGYPVHHMDSRAHLGELDEEFIQESRVGDVFQLGAGSWMIREIKNDRVYVAEAANRFSEVPFWRNEAGGRTYELGEKIGAFWREIAGRLGLGAEAGDNDGAEASRERACDGETSAWLRDEFGVDAAAAESLIGHVRAQHRAGVVPTDRRIVVEHYRDVMNQTHMVIHNFVGRSVNRAWFLALQRQFELLMPYRLYGNAKDNGIEIVLPEWDASWLRILSQVSTANIETLLAEAVTGSPLLAVAFRKIAETSLLLARSFTRTPMWQKRLRSEELLRKALPYGAQFPFLGEAMREALHEYLSFGDLRRLLEDIDAGRIEIVVRETPYPSPLASQFMADYVNMRIYEGDGLDESTRRQILQINQELARDLFGAGAAGSGVSEEALAQMQASLASPAPEPGGPADLASLLKARGDLTAGEIVKAAGERSLIWLSELEESGSAASIRMPGDEEPRYIASDEAELYDQFPEDPSAALFILGRYADHRMSFTEADLVERYPQLDQSGAADAVQLLLDRQLIQRAPHASGEDERLWTSVQVASRLVRWSVRQARSQAEPADAIRWCSQIALLQHALPGSQMKGGEGLLAAIGKLQGIFLPLSHWETLILPARVQGYRKEDLDLLCATGEVLWIGRREEEEREGKVAFFLAEDKALFEPYAEAARRQEANTRHPQLAKLIRESGASFLTKLSRDTDIRPSELLPMLIDLAWEGLVSNDQFAPLRLHADPAGAKRHTHSRTGSGLGRWYAVSSLLETAGDDAYGDVRAVGPFGQSNPDGNGAQSPVLAWTKHLLDTYGMVNRELVAKVSPYPWDVLQDVLRQLEEWGLVTRGAFIRGLDALQFATPSFRDAVKRPAGSGEGQLAVLSAADPANPFGLIADWPSGSKGVVFARKPGNFLLLDGEKWLYWIENNGKRVFSLEPEADDLKARGRADRLQAAFQTIIRRQKLVKLKLDEWNGKAAADTEAGMALLSEGAERQMRSLVLWLKT</sequence>
<evidence type="ECO:0000256" key="3">
    <source>
        <dbReference type="ARBA" id="ARBA00022801"/>
    </source>
</evidence>
<gene>
    <name evidence="11" type="ORF">KB449_13765</name>
</gene>
<dbReference type="Pfam" id="PF19306">
    <property type="entry name" value="WHD_Lhr"/>
    <property type="match status" value="1"/>
</dbReference>
<dbReference type="PROSITE" id="PS51192">
    <property type="entry name" value="HELICASE_ATP_BIND_1"/>
    <property type="match status" value="1"/>
</dbReference>
<dbReference type="SMART" id="SM00487">
    <property type="entry name" value="DEXDc"/>
    <property type="match status" value="1"/>
</dbReference>
<dbReference type="Gene3D" id="3.40.50.300">
    <property type="entry name" value="P-loop containing nucleotide triphosphate hydrolases"/>
    <property type="match status" value="2"/>
</dbReference>
<dbReference type="SUPFAM" id="SSF52540">
    <property type="entry name" value="P-loop containing nucleoside triphosphate hydrolases"/>
    <property type="match status" value="1"/>
</dbReference>
<evidence type="ECO:0000256" key="5">
    <source>
        <dbReference type="ARBA" id="ARBA00022840"/>
    </source>
</evidence>
<keyword evidence="4 11" id="KW-0347">Helicase</keyword>
<dbReference type="InterPro" id="IPR014001">
    <property type="entry name" value="Helicase_ATP-bd"/>
</dbReference>
<comment type="caution">
    <text evidence="11">The sequence shown here is derived from an EMBL/GenBank/DDBJ whole genome shotgun (WGS) entry which is preliminary data.</text>
</comment>
<feature type="domain" description="Helicase ATP-binding" evidence="9">
    <location>
        <begin position="32"/>
        <end position="226"/>
    </location>
</feature>
<evidence type="ECO:0000256" key="8">
    <source>
        <dbReference type="ARBA" id="ARBA00023235"/>
    </source>
</evidence>
<keyword evidence="2" id="KW-0227">DNA damage</keyword>
<dbReference type="InterPro" id="IPR003593">
    <property type="entry name" value="AAA+_ATPase"/>
</dbReference>
<dbReference type="InterPro" id="IPR013701">
    <property type="entry name" value="Lhr-like_DEAD/DEAH_assoc"/>
</dbReference>
<dbReference type="PROSITE" id="PS51194">
    <property type="entry name" value="HELICASE_CTER"/>
    <property type="match status" value="1"/>
</dbReference>
<proteinExistence type="predicted"/>
<evidence type="ECO:0000313" key="12">
    <source>
        <dbReference type="Proteomes" id="UP001161691"/>
    </source>
</evidence>
<dbReference type="Pfam" id="PF00270">
    <property type="entry name" value="DEAD"/>
    <property type="match status" value="1"/>
</dbReference>
<dbReference type="PANTHER" id="PTHR47962">
    <property type="entry name" value="ATP-DEPENDENT HELICASE LHR-RELATED-RELATED"/>
    <property type="match status" value="1"/>
</dbReference>
<keyword evidence="7" id="KW-0234">DNA repair</keyword>
<dbReference type="GO" id="GO:0004386">
    <property type="term" value="F:helicase activity"/>
    <property type="evidence" value="ECO:0007669"/>
    <property type="project" value="UniProtKB-KW"/>
</dbReference>
<organism evidence="11 12">
    <name type="scientific">Cohnella hashimotonis</name>
    <dbReference type="NCBI Taxonomy" id="2826895"/>
    <lineage>
        <taxon>Bacteria</taxon>
        <taxon>Bacillati</taxon>
        <taxon>Bacillota</taxon>
        <taxon>Bacilli</taxon>
        <taxon>Bacillales</taxon>
        <taxon>Paenibacillaceae</taxon>
        <taxon>Cohnella</taxon>
    </lineage>
</organism>
<dbReference type="InterPro" id="IPR052511">
    <property type="entry name" value="ATP-dep_Helicase"/>
</dbReference>
<dbReference type="InterPro" id="IPR011545">
    <property type="entry name" value="DEAD/DEAH_box_helicase_dom"/>
</dbReference>
<feature type="domain" description="Helicase C-terminal" evidence="10">
    <location>
        <begin position="275"/>
        <end position="427"/>
    </location>
</feature>
<keyword evidence="6" id="KW-0238">DNA-binding</keyword>
<accession>A0ABT6TGR4</accession>
<keyword evidence="5" id="KW-0067">ATP-binding</keyword>
<dbReference type="EMBL" id="JAGRPV010000001">
    <property type="protein sequence ID" value="MDI4646038.1"/>
    <property type="molecule type" value="Genomic_DNA"/>
</dbReference>
<dbReference type="InterPro" id="IPR027417">
    <property type="entry name" value="P-loop_NTPase"/>
</dbReference>
<evidence type="ECO:0000256" key="1">
    <source>
        <dbReference type="ARBA" id="ARBA00022741"/>
    </source>
</evidence>
<evidence type="ECO:0000259" key="9">
    <source>
        <dbReference type="PROSITE" id="PS51192"/>
    </source>
</evidence>
<dbReference type="PANTHER" id="PTHR47962:SF5">
    <property type="entry name" value="ATP-DEPENDENT HELICASE LHR-RELATED"/>
    <property type="match status" value="1"/>
</dbReference>
<evidence type="ECO:0000256" key="2">
    <source>
        <dbReference type="ARBA" id="ARBA00022763"/>
    </source>
</evidence>
<dbReference type="SMART" id="SM00382">
    <property type="entry name" value="AAA"/>
    <property type="match status" value="1"/>
</dbReference>
<dbReference type="InterPro" id="IPR055367">
    <property type="entry name" value="WH4_Lhr"/>
</dbReference>
<dbReference type="Pfam" id="PF23235">
    <property type="entry name" value="WHD_3rd_Lhr"/>
    <property type="match status" value="1"/>
</dbReference>
<evidence type="ECO:0000256" key="4">
    <source>
        <dbReference type="ARBA" id="ARBA00022806"/>
    </source>
</evidence>
<protein>
    <submittedName>
        <fullName evidence="11">DEAD/DEAH box helicase</fullName>
    </submittedName>
</protein>
<keyword evidence="12" id="KW-1185">Reference proteome</keyword>
<evidence type="ECO:0000259" key="10">
    <source>
        <dbReference type="PROSITE" id="PS51194"/>
    </source>
</evidence>
<dbReference type="InterPro" id="IPR001650">
    <property type="entry name" value="Helicase_C-like"/>
</dbReference>
<dbReference type="SMART" id="SM00490">
    <property type="entry name" value="HELICc"/>
    <property type="match status" value="1"/>
</dbReference>
<keyword evidence="8" id="KW-0413">Isomerase</keyword>